<keyword evidence="1" id="KW-1133">Transmembrane helix</keyword>
<feature type="transmembrane region" description="Helical" evidence="1">
    <location>
        <begin position="39"/>
        <end position="56"/>
    </location>
</feature>
<keyword evidence="2" id="KW-0732">Signal</keyword>
<keyword evidence="4" id="KW-1185">Reference proteome</keyword>
<dbReference type="EMBL" id="CP026604">
    <property type="protein sequence ID" value="AWB68681.1"/>
    <property type="molecule type" value="Genomic_DNA"/>
</dbReference>
<gene>
    <name evidence="3" type="ORF">C2869_20785</name>
</gene>
<proteinExistence type="predicted"/>
<protein>
    <submittedName>
        <fullName evidence="3">Uncharacterized protein</fullName>
    </submittedName>
</protein>
<dbReference type="Proteomes" id="UP000244441">
    <property type="component" value="Chromosome"/>
</dbReference>
<accession>A0A2S0VWT8</accession>
<evidence type="ECO:0000256" key="2">
    <source>
        <dbReference type="SAM" id="SignalP"/>
    </source>
</evidence>
<evidence type="ECO:0000256" key="1">
    <source>
        <dbReference type="SAM" id="Phobius"/>
    </source>
</evidence>
<feature type="chain" id="PRO_5015577628" evidence="2">
    <location>
        <begin position="24"/>
        <end position="71"/>
    </location>
</feature>
<keyword evidence="1" id="KW-0472">Membrane</keyword>
<organism evidence="3 4">
    <name type="scientific">Saccharobesus litoralis</name>
    <dbReference type="NCBI Taxonomy" id="2172099"/>
    <lineage>
        <taxon>Bacteria</taxon>
        <taxon>Pseudomonadati</taxon>
        <taxon>Pseudomonadota</taxon>
        <taxon>Gammaproteobacteria</taxon>
        <taxon>Alteromonadales</taxon>
        <taxon>Alteromonadaceae</taxon>
        <taxon>Saccharobesus</taxon>
    </lineage>
</organism>
<feature type="signal peptide" evidence="2">
    <location>
        <begin position="1"/>
        <end position="23"/>
    </location>
</feature>
<dbReference type="AlphaFoldDB" id="A0A2S0VWT8"/>
<evidence type="ECO:0000313" key="3">
    <source>
        <dbReference type="EMBL" id="AWB68681.1"/>
    </source>
</evidence>
<reference evidence="3 4" key="1">
    <citation type="submission" date="2018-01" db="EMBL/GenBank/DDBJ databases">
        <title>Genome sequence of a Cantenovulum-like bacteria.</title>
        <authorList>
            <person name="Tan W.R."/>
            <person name="Lau N.-S."/>
            <person name="Go F."/>
            <person name="Amirul A.-A.A."/>
        </authorList>
    </citation>
    <scope>NUCLEOTIDE SEQUENCE [LARGE SCALE GENOMIC DNA]</scope>
    <source>
        <strain evidence="3 4">CCB-QB4</strain>
    </source>
</reference>
<dbReference type="RefSeq" id="WP_108604733.1">
    <property type="nucleotide sequence ID" value="NZ_CP026604.1"/>
</dbReference>
<sequence length="71" mass="7908">MKKTIKTFSLAACSILMATSASAHEDEFLSHAVHELYHVAMLALAVAVVYKGGQWLKTKYQQKRKSRANKA</sequence>
<keyword evidence="1" id="KW-0812">Transmembrane</keyword>
<name>A0A2S0VWT8_9ALTE</name>
<evidence type="ECO:0000313" key="4">
    <source>
        <dbReference type="Proteomes" id="UP000244441"/>
    </source>
</evidence>
<dbReference type="KEGG" id="cate:C2869_20785"/>